<evidence type="ECO:0000256" key="3">
    <source>
        <dbReference type="ARBA" id="ARBA00022475"/>
    </source>
</evidence>
<feature type="transmembrane region" description="Helical" evidence="7">
    <location>
        <begin position="188"/>
        <end position="209"/>
    </location>
</feature>
<dbReference type="PROSITE" id="PS50928">
    <property type="entry name" value="ABC_TM1"/>
    <property type="match status" value="1"/>
</dbReference>
<feature type="transmembrane region" description="Helical" evidence="7">
    <location>
        <begin position="81"/>
        <end position="99"/>
    </location>
</feature>
<feature type="transmembrane region" description="Helical" evidence="7">
    <location>
        <begin position="261"/>
        <end position="278"/>
    </location>
</feature>
<keyword evidence="4 7" id="KW-0812">Transmembrane</keyword>
<dbReference type="InterPro" id="IPR000515">
    <property type="entry name" value="MetI-like"/>
</dbReference>
<feature type="transmembrane region" description="Helical" evidence="7">
    <location>
        <begin position="111"/>
        <end position="130"/>
    </location>
</feature>
<dbReference type="SUPFAM" id="SSF161098">
    <property type="entry name" value="MetI-like"/>
    <property type="match status" value="1"/>
</dbReference>
<name>A0ABR5AI81_9BACL</name>
<evidence type="ECO:0000256" key="2">
    <source>
        <dbReference type="ARBA" id="ARBA00022448"/>
    </source>
</evidence>
<evidence type="ECO:0000256" key="1">
    <source>
        <dbReference type="ARBA" id="ARBA00004651"/>
    </source>
</evidence>
<keyword evidence="2 7" id="KW-0813">Transport</keyword>
<keyword evidence="6 7" id="KW-0472">Membrane</keyword>
<comment type="caution">
    <text evidence="9">The sequence shown here is derived from an EMBL/GenBank/DDBJ whole genome shotgun (WGS) entry which is preliminary data.</text>
</comment>
<feature type="transmembrane region" description="Helical" evidence="7">
    <location>
        <begin position="142"/>
        <end position="163"/>
    </location>
</feature>
<organism evidence="9 10">
    <name type="scientific">Gordoniibacillus kamchatkensis</name>
    <dbReference type="NCBI Taxonomy" id="1590651"/>
    <lineage>
        <taxon>Bacteria</taxon>
        <taxon>Bacillati</taxon>
        <taxon>Bacillota</taxon>
        <taxon>Bacilli</taxon>
        <taxon>Bacillales</taxon>
        <taxon>Paenibacillaceae</taxon>
        <taxon>Gordoniibacillus</taxon>
    </lineage>
</organism>
<keyword evidence="10" id="KW-1185">Reference proteome</keyword>
<dbReference type="InterPro" id="IPR035906">
    <property type="entry name" value="MetI-like_sf"/>
</dbReference>
<dbReference type="RefSeq" id="WP_041047750.1">
    <property type="nucleotide sequence ID" value="NZ_JXAK01000017.1"/>
</dbReference>
<dbReference type="Pfam" id="PF00528">
    <property type="entry name" value="BPD_transp_1"/>
    <property type="match status" value="1"/>
</dbReference>
<evidence type="ECO:0000313" key="9">
    <source>
        <dbReference type="EMBL" id="KIL40736.1"/>
    </source>
</evidence>
<dbReference type="EMBL" id="JXAK01000017">
    <property type="protein sequence ID" value="KIL40736.1"/>
    <property type="molecule type" value="Genomic_DNA"/>
</dbReference>
<accession>A0ABR5AI81</accession>
<proteinExistence type="inferred from homology"/>
<gene>
    <name evidence="9" type="ORF">SD70_11735</name>
</gene>
<comment type="subcellular location">
    <subcellularLocation>
        <location evidence="1 7">Cell membrane</location>
        <topology evidence="1 7">Multi-pass membrane protein</topology>
    </subcellularLocation>
</comment>
<dbReference type="Proteomes" id="UP000031967">
    <property type="component" value="Unassembled WGS sequence"/>
</dbReference>
<sequence>MHVLSFGRRIFLTVNYTVLVLLACSCLLPFINVLATSLSSSPAVNAGEVSLWPVDFSLASYRYIVSNPAFVGSFGITLERVALGTAVNMLLTIMLAYPLSKDNRSFRLRTVYVWVFVFTILFHGGLIPWYMTIKMTHLLDTIWALILPGAVPVFNVILLLNFFRSLPKELEESSFIDGAGHWTTMWKIYVPISMPAIATILLFTMVGHWNSWFDGLILMNSPKHYPLSSYLQTVIIQMDYSQLKQEDIDLLAVISNRTTKAAQIIVGALPILIVYPFLQRYFVKGIVLGSVKE</sequence>
<protein>
    <submittedName>
        <fullName evidence="9">ABC transporter permease</fullName>
    </submittedName>
</protein>
<dbReference type="PANTHER" id="PTHR43744:SF9">
    <property type="entry name" value="POLYGALACTURONAN_RHAMNOGALACTURONAN TRANSPORT SYSTEM PERMEASE PROTEIN YTCP"/>
    <property type="match status" value="1"/>
</dbReference>
<evidence type="ECO:0000256" key="5">
    <source>
        <dbReference type="ARBA" id="ARBA00022989"/>
    </source>
</evidence>
<evidence type="ECO:0000256" key="6">
    <source>
        <dbReference type="ARBA" id="ARBA00023136"/>
    </source>
</evidence>
<dbReference type="Gene3D" id="1.10.3720.10">
    <property type="entry name" value="MetI-like"/>
    <property type="match status" value="1"/>
</dbReference>
<evidence type="ECO:0000259" key="8">
    <source>
        <dbReference type="PROSITE" id="PS50928"/>
    </source>
</evidence>
<keyword evidence="3" id="KW-1003">Cell membrane</keyword>
<feature type="domain" description="ABC transmembrane type-1" evidence="8">
    <location>
        <begin position="74"/>
        <end position="278"/>
    </location>
</feature>
<evidence type="ECO:0000313" key="10">
    <source>
        <dbReference type="Proteomes" id="UP000031967"/>
    </source>
</evidence>
<keyword evidence="5 7" id="KW-1133">Transmembrane helix</keyword>
<dbReference type="CDD" id="cd06261">
    <property type="entry name" value="TM_PBP2"/>
    <property type="match status" value="1"/>
</dbReference>
<comment type="similarity">
    <text evidence="7">Belongs to the binding-protein-dependent transport system permease family.</text>
</comment>
<evidence type="ECO:0000256" key="4">
    <source>
        <dbReference type="ARBA" id="ARBA00022692"/>
    </source>
</evidence>
<evidence type="ECO:0000256" key="7">
    <source>
        <dbReference type="RuleBase" id="RU363032"/>
    </source>
</evidence>
<reference evidence="9 10" key="1">
    <citation type="submission" date="2014-12" db="EMBL/GenBank/DDBJ databases">
        <title>Draft genome sequence of Paenibacillus kamchatkensis strain B-2647.</title>
        <authorList>
            <person name="Karlyshev A.V."/>
            <person name="Kudryashova E.B."/>
        </authorList>
    </citation>
    <scope>NUCLEOTIDE SEQUENCE [LARGE SCALE GENOMIC DNA]</scope>
    <source>
        <strain evidence="9 10">VKM B-2647</strain>
    </source>
</reference>
<dbReference type="PANTHER" id="PTHR43744">
    <property type="entry name" value="ABC TRANSPORTER PERMEASE PROTEIN MG189-RELATED-RELATED"/>
    <property type="match status" value="1"/>
</dbReference>